<name>C1DAX5_LARHH</name>
<evidence type="ECO:0000313" key="3">
    <source>
        <dbReference type="Proteomes" id="UP000002010"/>
    </source>
</evidence>
<evidence type="ECO:0000313" key="2">
    <source>
        <dbReference type="EMBL" id="ACO75314.1"/>
    </source>
</evidence>
<keyword evidence="3" id="KW-1185">Reference proteome</keyword>
<sequence>MPAETAAFSGKGRLIPGRPPGDASGGHAGLSGFVRMALAATPVWS</sequence>
<dbReference type="KEGG" id="lhk:LHK_02332"/>
<organism evidence="2 3">
    <name type="scientific">Laribacter hongkongensis (strain HLHK9)</name>
    <dbReference type="NCBI Taxonomy" id="557598"/>
    <lineage>
        <taxon>Bacteria</taxon>
        <taxon>Pseudomonadati</taxon>
        <taxon>Pseudomonadota</taxon>
        <taxon>Betaproteobacteria</taxon>
        <taxon>Neisseriales</taxon>
        <taxon>Aquaspirillaceae</taxon>
        <taxon>Laribacter</taxon>
    </lineage>
</organism>
<dbReference type="STRING" id="557598.LHK_02332"/>
<proteinExistence type="predicted"/>
<feature type="region of interest" description="Disordered" evidence="1">
    <location>
        <begin position="1"/>
        <end position="27"/>
    </location>
</feature>
<gene>
    <name evidence="2" type="ordered locus">LHK_02332</name>
</gene>
<dbReference type="EMBL" id="CP001154">
    <property type="protein sequence ID" value="ACO75314.1"/>
    <property type="molecule type" value="Genomic_DNA"/>
</dbReference>
<evidence type="ECO:0000256" key="1">
    <source>
        <dbReference type="SAM" id="MobiDB-lite"/>
    </source>
</evidence>
<dbReference type="AlphaFoldDB" id="C1DAX5"/>
<dbReference type="HOGENOM" id="CLU_3201467_0_0_4"/>
<accession>C1DAX5</accession>
<protein>
    <submittedName>
        <fullName evidence="2">Uncharacterized protein</fullName>
    </submittedName>
</protein>
<reference evidence="2 3" key="1">
    <citation type="journal article" date="2009" name="PLoS Genet.">
        <title>The complete genome and proteome of Laribacter hongkongensis reveal potential mechanisms for adaptations to different temperatures and habitats.</title>
        <authorList>
            <person name="Woo P.C."/>
            <person name="Lau S.K."/>
            <person name="Tse H."/>
            <person name="Teng J.L."/>
            <person name="Curreem S.O."/>
            <person name="Tsang A.K."/>
            <person name="Fan R.Y."/>
            <person name="Wong G.K."/>
            <person name="Huang Y."/>
            <person name="Loman N.J."/>
            <person name="Snyder L.A."/>
            <person name="Cai J.J."/>
            <person name="Huang J.D."/>
            <person name="Mak W."/>
            <person name="Pallen M.J."/>
            <person name="Lok S."/>
            <person name="Yuen K.Y."/>
        </authorList>
    </citation>
    <scope>NUCLEOTIDE SEQUENCE [LARGE SCALE GENOMIC DNA]</scope>
    <source>
        <strain evidence="2 3">HLHK9</strain>
    </source>
</reference>
<dbReference type="Proteomes" id="UP000002010">
    <property type="component" value="Chromosome"/>
</dbReference>